<comment type="caution">
    <text evidence="7">The sequence shown here is derived from an EMBL/GenBank/DDBJ whole genome shotgun (WGS) entry which is preliminary data.</text>
</comment>
<dbReference type="Proteomes" id="UP001159427">
    <property type="component" value="Unassembled WGS sequence"/>
</dbReference>
<evidence type="ECO:0000256" key="2">
    <source>
        <dbReference type="ARBA" id="ARBA00023136"/>
    </source>
</evidence>
<feature type="compositionally biased region" description="Polar residues" evidence="4">
    <location>
        <begin position="27"/>
        <end position="38"/>
    </location>
</feature>
<dbReference type="EMBL" id="CALNXI010000047">
    <property type="protein sequence ID" value="CAH3016735.1"/>
    <property type="molecule type" value="Genomic_DNA"/>
</dbReference>
<evidence type="ECO:0000256" key="1">
    <source>
        <dbReference type="ARBA" id="ARBA00004370"/>
    </source>
</evidence>
<keyword evidence="3" id="KW-0325">Glycoprotein</keyword>
<evidence type="ECO:0000256" key="3">
    <source>
        <dbReference type="ARBA" id="ARBA00023180"/>
    </source>
</evidence>
<feature type="compositionally biased region" description="Basic and acidic residues" evidence="4">
    <location>
        <begin position="370"/>
        <end position="380"/>
    </location>
</feature>
<keyword evidence="2" id="KW-0472">Membrane</keyword>
<dbReference type="InterPro" id="IPR013980">
    <property type="entry name" value="MANSC_dom"/>
</dbReference>
<evidence type="ECO:0000256" key="5">
    <source>
        <dbReference type="SAM" id="SignalP"/>
    </source>
</evidence>
<keyword evidence="5" id="KW-0732">Signal</keyword>
<accession>A0ABN8LKE1</accession>
<dbReference type="PANTHER" id="PTHR46182">
    <property type="entry name" value="FI19480P1"/>
    <property type="match status" value="1"/>
</dbReference>
<sequence length="729" mass="80714">MKKLELRFTVFLLLAVAFAYSGLNVKADSNTPGNSGENTFDDNLADYPHVIDDHIPGINDGGNDDDNDDGDIGDEGFYDDDNDDDDDGSESLRQGLGRGSNSSVVHKQDEVRSSGVKNTSPQQQQSADDSEINESGLSDDIDDKSGGSGSGNDEGKGHGVFASQHVSEEEGSSDEEASSKSDETENSGNEEHEWNNDHAAVRYNLLRKRPRNMIKKVIEDSKNSEKEGNNSSGDQDTNEENAEQNSGFLTSYAPENDTVGVGVGDEHPILKPHPKNVSVSYNHTIIKEKEKEKVILPKQSDGGFTGNKTDVIDRQDENKKSNNSVKSTQLKDTLSHDVHKDEKESKVEKPLKAEHKGSVQNTQPHHRPVKKEPIRTDKVSPHLARKKLHNKYLASHVTHPHMSESHRKVTHTKTIRKAAPSTCQSDKILAGHSLKGGTRAGRFEVLGDTASMHACLQRCCSKKTCDVALLIDGRCYGVDCYSDDLCKAIPVPHPHFIFSQLGFINKGQKRGDIERKQEFHCQYGNLTLRNNEEWSGELCGGVVRCKNGIVTVKKCTGIPPKPDDCTKPRLVVKHQKGKCCQMKWKCKARHCIFNNRLIKHGYTLSDPLCTGIVSCYNGHLNMEHCPKIPDKPKDCARPKLKTINIPGKCCKKLWVCSDKSCTYDSLKLSHGEKLTDASCAIVMECRNGFLRNKQCPGPPPVPRTCINPTLKVKRIPGECCEMNWKCEIS</sequence>
<feature type="domain" description="MANSC" evidence="6">
    <location>
        <begin position="421"/>
        <end position="491"/>
    </location>
</feature>
<evidence type="ECO:0000256" key="4">
    <source>
        <dbReference type="SAM" id="MobiDB-lite"/>
    </source>
</evidence>
<feature type="signal peptide" evidence="5">
    <location>
        <begin position="1"/>
        <end position="19"/>
    </location>
</feature>
<feature type="compositionally biased region" description="Polar residues" evidence="4">
    <location>
        <begin position="115"/>
        <end position="127"/>
    </location>
</feature>
<feature type="compositionally biased region" description="Acidic residues" evidence="4">
    <location>
        <begin position="128"/>
        <end position="142"/>
    </location>
</feature>
<evidence type="ECO:0000313" key="8">
    <source>
        <dbReference type="Proteomes" id="UP001159427"/>
    </source>
</evidence>
<feature type="chain" id="PRO_5047440738" description="MANSC domain-containing protein" evidence="5">
    <location>
        <begin position="20"/>
        <end position="729"/>
    </location>
</feature>
<feature type="compositionally biased region" description="Acidic residues" evidence="4">
    <location>
        <begin position="62"/>
        <end position="89"/>
    </location>
</feature>
<evidence type="ECO:0000313" key="7">
    <source>
        <dbReference type="EMBL" id="CAH3016735.1"/>
    </source>
</evidence>
<protein>
    <recommendedName>
        <fullName evidence="6">MANSC domain-containing protein</fullName>
    </recommendedName>
</protein>
<reference evidence="7 8" key="1">
    <citation type="submission" date="2022-05" db="EMBL/GenBank/DDBJ databases">
        <authorList>
            <consortium name="Genoscope - CEA"/>
            <person name="William W."/>
        </authorList>
    </citation>
    <scope>NUCLEOTIDE SEQUENCE [LARGE SCALE GENOMIC DNA]</scope>
</reference>
<keyword evidence="8" id="KW-1185">Reference proteome</keyword>
<organism evidence="7 8">
    <name type="scientific">Porites evermanni</name>
    <dbReference type="NCBI Taxonomy" id="104178"/>
    <lineage>
        <taxon>Eukaryota</taxon>
        <taxon>Metazoa</taxon>
        <taxon>Cnidaria</taxon>
        <taxon>Anthozoa</taxon>
        <taxon>Hexacorallia</taxon>
        <taxon>Scleractinia</taxon>
        <taxon>Fungiina</taxon>
        <taxon>Poritidae</taxon>
        <taxon>Porites</taxon>
    </lineage>
</organism>
<evidence type="ECO:0000259" key="6">
    <source>
        <dbReference type="Pfam" id="PF23597"/>
    </source>
</evidence>
<dbReference type="InterPro" id="IPR029865">
    <property type="entry name" value="KIAA0319-like"/>
</dbReference>
<feature type="compositionally biased region" description="Basic residues" evidence="4">
    <location>
        <begin position="205"/>
        <end position="214"/>
    </location>
</feature>
<proteinExistence type="predicted"/>
<feature type="compositionally biased region" description="Basic and acidic residues" evidence="4">
    <location>
        <begin position="333"/>
        <end position="357"/>
    </location>
</feature>
<feature type="region of interest" description="Disordered" evidence="4">
    <location>
        <begin position="292"/>
        <end position="383"/>
    </location>
</feature>
<comment type="subcellular location">
    <subcellularLocation>
        <location evidence="1">Membrane</location>
    </subcellularLocation>
</comment>
<feature type="compositionally biased region" description="Basic and acidic residues" evidence="4">
    <location>
        <begin position="216"/>
        <end position="228"/>
    </location>
</feature>
<feature type="region of interest" description="Disordered" evidence="4">
    <location>
        <begin position="26"/>
        <end position="276"/>
    </location>
</feature>
<feature type="compositionally biased region" description="Basic and acidic residues" evidence="4">
    <location>
        <begin position="310"/>
        <end position="320"/>
    </location>
</feature>
<feature type="compositionally biased region" description="Basic and acidic residues" evidence="4">
    <location>
        <begin position="177"/>
        <end position="200"/>
    </location>
</feature>
<dbReference type="Pfam" id="PF23597">
    <property type="entry name" value="KIAA0319_N"/>
    <property type="match status" value="1"/>
</dbReference>
<dbReference type="PANTHER" id="PTHR46182:SF2">
    <property type="entry name" value="FI19480P1"/>
    <property type="match status" value="1"/>
</dbReference>
<gene>
    <name evidence="7" type="ORF">PEVE_00032312</name>
</gene>
<feature type="compositionally biased region" description="Polar residues" evidence="4">
    <location>
        <begin position="321"/>
        <end position="332"/>
    </location>
</feature>
<name>A0ABN8LKE1_9CNID</name>